<dbReference type="InterPro" id="IPR052346">
    <property type="entry name" value="O-mannosyl-transferase_TMTC"/>
</dbReference>
<reference evidence="3 4" key="1">
    <citation type="submission" date="2017-03" db="EMBL/GenBank/DDBJ databases">
        <title>Draft genome sequence of Streptomyces scabrisporus NF3, endophyte isolated from Amphipterygium adstringens.</title>
        <authorList>
            <person name="Vazquez M."/>
            <person name="Ceapa C.D."/>
            <person name="Rodriguez Luna D."/>
            <person name="Sanchez Esquivel S."/>
        </authorList>
    </citation>
    <scope>NUCLEOTIDE SEQUENCE [LARGE SCALE GENOMIC DNA]</scope>
    <source>
        <strain evidence="3 4">NF3</strain>
    </source>
</reference>
<comment type="caution">
    <text evidence="3">The sequence shown here is derived from an EMBL/GenBank/DDBJ whole genome shotgun (WGS) entry which is preliminary data.</text>
</comment>
<dbReference type="Proteomes" id="UP000190037">
    <property type="component" value="Unassembled WGS sequence"/>
</dbReference>
<name>A0A1T3NR97_9ACTN</name>
<dbReference type="PANTHER" id="PTHR44227:SF3">
    <property type="entry name" value="PROTEIN O-MANNOSYL-TRANSFERASE TMTC4"/>
    <property type="match status" value="1"/>
</dbReference>
<dbReference type="STRING" id="159449.B4N89_34685"/>
<protein>
    <submittedName>
        <fullName evidence="3">Uncharacterized protein</fullName>
    </submittedName>
</protein>
<dbReference type="PANTHER" id="PTHR44227">
    <property type="match status" value="1"/>
</dbReference>
<dbReference type="RefSeq" id="WP_078980428.1">
    <property type="nucleotide sequence ID" value="NZ_MWQN01000002.1"/>
</dbReference>
<dbReference type="GO" id="GO:0000030">
    <property type="term" value="F:mannosyltransferase activity"/>
    <property type="evidence" value="ECO:0007669"/>
    <property type="project" value="TreeGrafter"/>
</dbReference>
<dbReference type="EMBL" id="MWQN01000002">
    <property type="protein sequence ID" value="OPC79212.1"/>
    <property type="molecule type" value="Genomic_DNA"/>
</dbReference>
<organism evidence="3 4">
    <name type="scientific">Embleya scabrispora</name>
    <dbReference type="NCBI Taxonomy" id="159449"/>
    <lineage>
        <taxon>Bacteria</taxon>
        <taxon>Bacillati</taxon>
        <taxon>Actinomycetota</taxon>
        <taxon>Actinomycetes</taxon>
        <taxon>Kitasatosporales</taxon>
        <taxon>Streptomycetaceae</taxon>
        <taxon>Embleya</taxon>
    </lineage>
</organism>
<dbReference type="Pfam" id="PF13432">
    <property type="entry name" value="TPR_16"/>
    <property type="match status" value="2"/>
</dbReference>
<keyword evidence="2" id="KW-0802">TPR repeat</keyword>
<dbReference type="GO" id="GO:0030968">
    <property type="term" value="P:endoplasmic reticulum unfolded protein response"/>
    <property type="evidence" value="ECO:0007669"/>
    <property type="project" value="TreeGrafter"/>
</dbReference>
<keyword evidence="4" id="KW-1185">Reference proteome</keyword>
<evidence type="ECO:0000256" key="2">
    <source>
        <dbReference type="ARBA" id="ARBA00022803"/>
    </source>
</evidence>
<keyword evidence="1" id="KW-0677">Repeat</keyword>
<dbReference type="Gene3D" id="1.25.40.10">
    <property type="entry name" value="Tetratricopeptide repeat domain"/>
    <property type="match status" value="2"/>
</dbReference>
<sequence length="630" mass="68409">MPGGGTKDARGKDVERARNLIDIRRYPEAEAALRRVLAADPDHFGGLSHLAWLLYLDDRMKEAAEVASLLVTRYPNAREGHRRLAWIHLRRRRLVEAESHARRTVEVTPDAADSWTLLGRVLARLPGRTGEALAAADEAIRLDPHSGIGYEVRARTHSRSKRWSDAEVALAEALARAPHSTDNLADMALVKMRLGKVEEARGLLTNCLRLDPSPRAVRGVIRDIETNGFCEQLADVHALACRAVGRPHLNEPGAAGEDARLLTEQAWLARTLWREAKRSEHTWPRAAAEQARVLVTAILAADPTHRVGREAAMAIAAEDEDHVAAYDLATGLLADGYDDIPHMYLVAIDAGVKLARAADALDLARAAASRFPDHLELACWHWRMLLATGHRTEAVPAAERAALLAIESPHRPLLEHARKETESGSEDEAMRVLDAVLTLTSGAYVGRLHRAGLLIRAFNFVDAETLLTSTGAPSDDGPTCAMLATTRLAQGRWTRALADLERAFAAPARDLTVPRLIRDHLLAWGVPHALRGVYLEALTLLGEEDSSAAMAAADRANLFYGLVGLLMIAATADNPEALRWARAVAADARALDPKHAAGSTIEAIVADPESADARTFVETVRTRLAAAATG</sequence>
<evidence type="ECO:0000313" key="4">
    <source>
        <dbReference type="Proteomes" id="UP000190037"/>
    </source>
</evidence>
<evidence type="ECO:0000256" key="1">
    <source>
        <dbReference type="ARBA" id="ARBA00022737"/>
    </source>
</evidence>
<proteinExistence type="predicted"/>
<gene>
    <name evidence="3" type="ORF">B4N89_34685</name>
</gene>
<dbReference type="GO" id="GO:0035269">
    <property type="term" value="P:protein O-linked glycosylation via mannose"/>
    <property type="evidence" value="ECO:0007669"/>
    <property type="project" value="TreeGrafter"/>
</dbReference>
<dbReference type="AlphaFoldDB" id="A0A1T3NR97"/>
<dbReference type="OrthoDB" id="549777at2"/>
<evidence type="ECO:0000313" key="3">
    <source>
        <dbReference type="EMBL" id="OPC79212.1"/>
    </source>
</evidence>
<dbReference type="SUPFAM" id="SSF48452">
    <property type="entry name" value="TPR-like"/>
    <property type="match status" value="1"/>
</dbReference>
<accession>A0A1T3NR97</accession>
<dbReference type="SMART" id="SM00028">
    <property type="entry name" value="TPR"/>
    <property type="match status" value="5"/>
</dbReference>
<dbReference type="InterPro" id="IPR019734">
    <property type="entry name" value="TPR_rpt"/>
</dbReference>
<dbReference type="InterPro" id="IPR011990">
    <property type="entry name" value="TPR-like_helical_dom_sf"/>
</dbReference>